<sequence length="368" mass="40702">MSISPLTHMPMKYPNFVRSEPGEVLSSWLVRSALYYGMDPLSLTGLIWPEWRALLCDIDRGLSPEAISLLEWFTGAEPAHINSLMLSGSYSALFTDEPSSSSVLPWVVSRGIRGRVCLMGMPYCPQCLAEDSVPYFRRVWRMAFTIACIRHRCQLRSSCWHCGCAVQYSLLSAENVHLDCCWRCGANLSEASREPCNPVALAFQRVAVNVLSRNAGYYGDHLLSATQWFTVNRYMVSLVKAAGWRRHSSLLRALLTLPGCSGMTLPVTGCLPFESCTPSVRAALLAAARMFFMAGPLRLSNAMCSLGVTQSLLNEIGIHMPDVLLPYFSCLKAGNYPAGTMRQSHCGPSSPQSVARCWKRIRRKLGAG</sequence>
<dbReference type="AlphaFoldDB" id="A0A3S4H688"/>
<dbReference type="Proteomes" id="UP000271603">
    <property type="component" value="Chromosome"/>
</dbReference>
<proteinExistence type="predicted"/>
<protein>
    <recommendedName>
        <fullName evidence="1">TniQ domain-containing protein</fullName>
    </recommendedName>
</protein>
<feature type="domain" description="TniQ" evidence="1">
    <location>
        <begin position="16"/>
        <end position="155"/>
    </location>
</feature>
<dbReference type="InterPro" id="IPR009492">
    <property type="entry name" value="TniQ"/>
</dbReference>
<dbReference type="Pfam" id="PF06527">
    <property type="entry name" value="TniQ"/>
    <property type="match status" value="1"/>
</dbReference>
<evidence type="ECO:0000313" key="2">
    <source>
        <dbReference type="EMBL" id="VEA70773.1"/>
    </source>
</evidence>
<gene>
    <name evidence="2" type="ORF">NCTC9419_02281</name>
</gene>
<organism evidence="2 3">
    <name type="scientific">Serratia rubidaea</name>
    <name type="common">Serratia marinorubra</name>
    <dbReference type="NCBI Taxonomy" id="61652"/>
    <lineage>
        <taxon>Bacteria</taxon>
        <taxon>Pseudomonadati</taxon>
        <taxon>Pseudomonadota</taxon>
        <taxon>Gammaproteobacteria</taxon>
        <taxon>Enterobacterales</taxon>
        <taxon>Yersiniaceae</taxon>
        <taxon>Serratia</taxon>
    </lineage>
</organism>
<evidence type="ECO:0000313" key="3">
    <source>
        <dbReference type="Proteomes" id="UP000271603"/>
    </source>
</evidence>
<accession>A0A3S4H688</accession>
<name>A0A3S4H688_SERRU</name>
<dbReference type="EMBL" id="LR134155">
    <property type="protein sequence ID" value="VEA70773.1"/>
    <property type="molecule type" value="Genomic_DNA"/>
</dbReference>
<reference evidence="2 3" key="1">
    <citation type="submission" date="2018-12" db="EMBL/GenBank/DDBJ databases">
        <authorList>
            <consortium name="Pathogen Informatics"/>
        </authorList>
    </citation>
    <scope>NUCLEOTIDE SEQUENCE [LARGE SCALE GENOMIC DNA]</scope>
    <source>
        <strain evidence="2 3">NCTC9419</strain>
    </source>
</reference>
<evidence type="ECO:0000259" key="1">
    <source>
        <dbReference type="Pfam" id="PF06527"/>
    </source>
</evidence>